<evidence type="ECO:0000313" key="1">
    <source>
        <dbReference type="EMBL" id="KAK7943493.1"/>
    </source>
</evidence>
<comment type="caution">
    <text evidence="1">The sequence shown here is derived from an EMBL/GenBank/DDBJ whole genome shotgun (WGS) entry which is preliminary data.</text>
</comment>
<name>A0ABR1Q0H6_9PEZI</name>
<keyword evidence="2" id="KW-1185">Reference proteome</keyword>
<dbReference type="EMBL" id="JAQQWE010000008">
    <property type="protein sequence ID" value="KAK7943493.1"/>
    <property type="molecule type" value="Genomic_DNA"/>
</dbReference>
<accession>A0ABR1Q0H6</accession>
<reference evidence="1 2" key="1">
    <citation type="submission" date="2023-01" db="EMBL/GenBank/DDBJ databases">
        <title>Analysis of 21 Apiospora genomes using comparative genomics revels a genus with tremendous synthesis potential of carbohydrate active enzymes and secondary metabolites.</title>
        <authorList>
            <person name="Sorensen T."/>
        </authorList>
    </citation>
    <scope>NUCLEOTIDE SEQUENCE [LARGE SCALE GENOMIC DNA]</scope>
    <source>
        <strain evidence="1 2">CBS 24483</strain>
    </source>
</reference>
<sequence length="188" mass="20296">MAPCLSLNLFLRTPRPGRAAAAGADSPPEYTQDSPAISVNGDQPSDLTFATVVYHIQAAPPAGEQDREVRHNCDFIDVTSSSTSWSRTPHGHKLRAVSCRGALCSPCWKRVEDAVREFTFVGVDPATGEHVVARPRSFYKASMHVPQAVASRLTGNTESDWGLILEAFVAQDHGMNISILIERGPAGI</sequence>
<gene>
    <name evidence="1" type="ORF">PG986_012606</name>
</gene>
<dbReference type="Proteomes" id="UP001391051">
    <property type="component" value="Unassembled WGS sequence"/>
</dbReference>
<dbReference type="RefSeq" id="XP_066695524.1">
    <property type="nucleotide sequence ID" value="XM_066848828.1"/>
</dbReference>
<dbReference type="GeneID" id="92081890"/>
<protein>
    <submittedName>
        <fullName evidence="1">Uncharacterized protein</fullName>
    </submittedName>
</protein>
<evidence type="ECO:0000313" key="2">
    <source>
        <dbReference type="Proteomes" id="UP001391051"/>
    </source>
</evidence>
<proteinExistence type="predicted"/>
<organism evidence="1 2">
    <name type="scientific">Apiospora aurea</name>
    <dbReference type="NCBI Taxonomy" id="335848"/>
    <lineage>
        <taxon>Eukaryota</taxon>
        <taxon>Fungi</taxon>
        <taxon>Dikarya</taxon>
        <taxon>Ascomycota</taxon>
        <taxon>Pezizomycotina</taxon>
        <taxon>Sordariomycetes</taxon>
        <taxon>Xylariomycetidae</taxon>
        <taxon>Amphisphaeriales</taxon>
        <taxon>Apiosporaceae</taxon>
        <taxon>Apiospora</taxon>
    </lineage>
</organism>